<dbReference type="PANTHER" id="PTHR43106:SF1">
    <property type="entry name" value="DEHYDROGENASE-RELATED"/>
    <property type="match status" value="1"/>
</dbReference>
<evidence type="ECO:0000259" key="1">
    <source>
        <dbReference type="Pfam" id="PF01494"/>
    </source>
</evidence>
<reference evidence="2 3" key="1">
    <citation type="submission" date="2016-09" db="EMBL/GenBank/DDBJ databases">
        <title>Xenorhabdus thuongxuanensis sp. nov. and Xenorhabdus eapokensis sp. nov., isolated from Steinernema species.</title>
        <authorList>
            <person name="Kaempfer P."/>
            <person name="Tobias N.J."/>
            <person name="Phan Ke L."/>
            <person name="Bode H.B."/>
            <person name="Glaeser S.P."/>
        </authorList>
    </citation>
    <scope>NUCLEOTIDE SEQUENCE [LARGE SCALE GENOMIC DNA]</scope>
    <source>
        <strain evidence="2 3">30TX1</strain>
    </source>
</reference>
<protein>
    <submittedName>
        <fullName evidence="2">Ferredoxin--NADP reductase</fullName>
        <ecNumber evidence="2">1.18.1.2</ecNumber>
    </submittedName>
</protein>
<dbReference type="Proteomes" id="UP000186277">
    <property type="component" value="Unassembled WGS sequence"/>
</dbReference>
<dbReference type="SUPFAM" id="SSF51905">
    <property type="entry name" value="FAD/NAD(P)-binding domain"/>
    <property type="match status" value="1"/>
</dbReference>
<evidence type="ECO:0000313" key="2">
    <source>
        <dbReference type="EMBL" id="OKP08483.1"/>
    </source>
</evidence>
<accession>A0A1Q5U7Q7</accession>
<gene>
    <name evidence="2" type="ORF">Xentx_00693</name>
</gene>
<dbReference type="EMBL" id="MKGR01000003">
    <property type="protein sequence ID" value="OKP08483.1"/>
    <property type="molecule type" value="Genomic_DNA"/>
</dbReference>
<dbReference type="InterPro" id="IPR002938">
    <property type="entry name" value="FAD-bd"/>
</dbReference>
<dbReference type="PANTHER" id="PTHR43106">
    <property type="entry name" value="DEHYDROGENASE-RELATED"/>
    <property type="match status" value="1"/>
</dbReference>
<dbReference type="PRINTS" id="PR00420">
    <property type="entry name" value="RNGMNOXGNASE"/>
</dbReference>
<dbReference type="Gene3D" id="3.50.50.60">
    <property type="entry name" value="FAD/NAD(P)-binding domain"/>
    <property type="match status" value="1"/>
</dbReference>
<proteinExistence type="predicted"/>
<name>A0A1Q5U7Q7_9GAMM</name>
<dbReference type="GO" id="GO:0004324">
    <property type="term" value="F:ferredoxin-NADP+ reductase activity"/>
    <property type="evidence" value="ECO:0007669"/>
    <property type="project" value="UniProtKB-EC"/>
</dbReference>
<organism evidence="2 3">
    <name type="scientific">Xenorhabdus thuongxuanensis</name>
    <dbReference type="NCBI Taxonomy" id="1873484"/>
    <lineage>
        <taxon>Bacteria</taxon>
        <taxon>Pseudomonadati</taxon>
        <taxon>Pseudomonadota</taxon>
        <taxon>Gammaproteobacteria</taxon>
        <taxon>Enterobacterales</taxon>
        <taxon>Morganellaceae</taxon>
        <taxon>Xenorhabdus</taxon>
    </lineage>
</organism>
<sequence length="429" mass="47599">MLAYKDKECFVVEYDVAIIGAGPAGLAAAQRLKGNGLHSILIDQGRAIQKRDKDIEEELTQGHGGAGLYSDGKFSFFPSASHLWDLPQQDALHAAYDWTCNLLTSYGLDTPPFPDHPKAYTVGSGEWMLKDYPSDYLSLQARLELITQLVQSTESDILTDTQVSHYRYLPEHDYFEFTLTDGKDSFKTLHVRRVIVASGRFGPLGIPDKSRQSFRRLEVGFRIEQPHDLSFFGNMSQLDPKLKFQLGSGEVEWRTFCACRGGETVLTQTLGLWTVSGHSDGPYSGRSNVGFNTRVLDEGIAKEALPAVLEALSKSESHFRVKLQDVLNMDSESATRLKNIYGEKLMNLMLDGIKSLMKKFPIIDHPETRLIGPTLEGIGWYPEVNGELRMPDSPVWVAGDACGLFRGIVAAFISGHYAASSVLADLKRG</sequence>
<dbReference type="GO" id="GO:0071949">
    <property type="term" value="F:FAD binding"/>
    <property type="evidence" value="ECO:0007669"/>
    <property type="project" value="InterPro"/>
</dbReference>
<keyword evidence="3" id="KW-1185">Reference proteome</keyword>
<comment type="caution">
    <text evidence="2">The sequence shown here is derived from an EMBL/GenBank/DDBJ whole genome shotgun (WGS) entry which is preliminary data.</text>
</comment>
<dbReference type="EC" id="1.18.1.2" evidence="2"/>
<dbReference type="InterPro" id="IPR036188">
    <property type="entry name" value="FAD/NAD-bd_sf"/>
</dbReference>
<evidence type="ECO:0000313" key="3">
    <source>
        <dbReference type="Proteomes" id="UP000186277"/>
    </source>
</evidence>
<dbReference type="Pfam" id="PF01494">
    <property type="entry name" value="FAD_binding_3"/>
    <property type="match status" value="1"/>
</dbReference>
<keyword evidence="2" id="KW-0560">Oxidoreductase</keyword>
<dbReference type="AlphaFoldDB" id="A0A1Q5U7Q7"/>
<feature type="domain" description="FAD-binding" evidence="1">
    <location>
        <begin position="13"/>
        <end position="45"/>
    </location>
</feature>